<dbReference type="EMBL" id="AP023447">
    <property type="protein sequence ID" value="BCL42075.1"/>
    <property type="molecule type" value="Genomic_DNA"/>
</dbReference>
<evidence type="ECO:0000313" key="1">
    <source>
        <dbReference type="EMBL" id="BCL42075.1"/>
    </source>
</evidence>
<accession>A0AAU9BMD6</accession>
<protein>
    <submittedName>
        <fullName evidence="1">Uncharacterized protein</fullName>
    </submittedName>
</protein>
<dbReference type="Proteomes" id="UP000595858">
    <property type="component" value="Chromosome"/>
</dbReference>
<organism evidence="1 2">
    <name type="scientific">Enterobacter roggenkampii</name>
    <dbReference type="NCBI Taxonomy" id="1812935"/>
    <lineage>
        <taxon>Bacteria</taxon>
        <taxon>Pseudomonadati</taxon>
        <taxon>Pseudomonadota</taxon>
        <taxon>Gammaproteobacteria</taxon>
        <taxon>Enterobacterales</taxon>
        <taxon>Enterobacteriaceae</taxon>
        <taxon>Enterobacter</taxon>
        <taxon>Enterobacter cloacae complex</taxon>
    </lineage>
</organism>
<evidence type="ECO:0000313" key="2">
    <source>
        <dbReference type="Proteomes" id="UP000595858"/>
    </source>
</evidence>
<name>A0AAU9BMD6_9ENTR</name>
<gene>
    <name evidence="1" type="ORF">OIPHN260_15770</name>
</gene>
<reference evidence="1" key="1">
    <citation type="journal article" date="2020" name="J Glob Antimicrob Resist">
        <title>Genomic characterization of clinical Enterobacter roggenkampii co-harboring blaIMP-1- and blaGES-5-encoding IncP6 and mcr-9-encoding IncHI2 plasmids isolated in Japan.</title>
        <authorList>
            <person name="Umeda K."/>
            <person name="Nakamura H."/>
            <person name="Fukuda A."/>
            <person name="Matsumoto Y."/>
            <person name="Motooka D."/>
            <person name="Nakamura S."/>
            <person name="Yasui Y."/>
            <person name="Yoshida H."/>
            <person name="Kawahara R."/>
        </authorList>
    </citation>
    <scope>NUCLEOTIDE SEQUENCE</scope>
    <source>
        <strain evidence="1">OIPH-N260</strain>
    </source>
</reference>
<proteinExistence type="predicted"/>
<sequence>MFPLTPSLSLKGEGVVRAGLSPVGEDQGEGIRLLLTLNIKNIRTQMVVVNFL</sequence>
<dbReference type="AlphaFoldDB" id="A0AAU9BMD6"/>